<dbReference type="Proteomes" id="UP000182332">
    <property type="component" value="Unassembled WGS sequence"/>
</dbReference>
<sequence>MTTCAAQVDQSFMVITRLPCQRFAPLPDDGPRA</sequence>
<dbReference type="EMBL" id="FOHW01000047">
    <property type="protein sequence ID" value="SEU04695.1"/>
    <property type="molecule type" value="Genomic_DNA"/>
</dbReference>
<name>A0A1I0J6M8_9PSED</name>
<reference evidence="1 2" key="1">
    <citation type="submission" date="2016-10" db="EMBL/GenBank/DDBJ databases">
        <authorList>
            <person name="de Groot N.N."/>
        </authorList>
    </citation>
    <scope>NUCLEOTIDE SEQUENCE [LARGE SCALE GENOMIC DNA]</scope>
    <source>
        <strain evidence="1 2">DSM 11363</strain>
    </source>
</reference>
<gene>
    <name evidence="1" type="ORF">SAMN05216197_14722</name>
</gene>
<protein>
    <submittedName>
        <fullName evidence="1">Uncharacterized protein</fullName>
    </submittedName>
</protein>
<evidence type="ECO:0000313" key="1">
    <source>
        <dbReference type="EMBL" id="SEU04695.1"/>
    </source>
</evidence>
<organism evidence="1 2">
    <name type="scientific">Pseudomonas graminis</name>
    <dbReference type="NCBI Taxonomy" id="158627"/>
    <lineage>
        <taxon>Bacteria</taxon>
        <taxon>Pseudomonadati</taxon>
        <taxon>Pseudomonadota</taxon>
        <taxon>Gammaproteobacteria</taxon>
        <taxon>Pseudomonadales</taxon>
        <taxon>Pseudomonadaceae</taxon>
        <taxon>Pseudomonas</taxon>
    </lineage>
</organism>
<accession>A0A1I0J6M8</accession>
<dbReference type="AlphaFoldDB" id="A0A1I0J6M8"/>
<proteinExistence type="predicted"/>
<evidence type="ECO:0000313" key="2">
    <source>
        <dbReference type="Proteomes" id="UP000182332"/>
    </source>
</evidence>